<dbReference type="PROSITE" id="PS51278">
    <property type="entry name" value="GATASE_TYPE_2"/>
    <property type="match status" value="1"/>
</dbReference>
<dbReference type="Gene3D" id="3.60.20.10">
    <property type="entry name" value="Glutamine Phosphoribosylpyrophosphate, subunit 1, domain 1"/>
    <property type="match status" value="1"/>
</dbReference>
<dbReference type="PANTHER" id="PTHR11772:SF2">
    <property type="entry name" value="ASPARAGINE SYNTHETASE [GLUTAMINE-HYDROLYZING]"/>
    <property type="match status" value="1"/>
</dbReference>
<evidence type="ECO:0000256" key="1">
    <source>
        <dbReference type="ARBA" id="ARBA00022598"/>
    </source>
</evidence>
<evidence type="ECO:0000313" key="5">
    <source>
        <dbReference type="EMBL" id="AYV84292.1"/>
    </source>
</evidence>
<protein>
    <recommendedName>
        <fullName evidence="4">Glutamine amidotransferase type-2 domain-containing protein</fullName>
    </recommendedName>
</protein>
<keyword evidence="1" id="KW-0436">Ligase</keyword>
<dbReference type="Pfam" id="PF13537">
    <property type="entry name" value="GATase_7"/>
    <property type="match status" value="1"/>
</dbReference>
<dbReference type="InterPro" id="IPR050795">
    <property type="entry name" value="Asn_Synthetase"/>
</dbReference>
<proteinExistence type="predicted"/>
<dbReference type="Gene3D" id="3.40.50.620">
    <property type="entry name" value="HUPs"/>
    <property type="match status" value="1"/>
</dbReference>
<dbReference type="GO" id="GO:0006529">
    <property type="term" value="P:asparagine biosynthetic process"/>
    <property type="evidence" value="ECO:0007669"/>
    <property type="project" value="InterPro"/>
</dbReference>
<feature type="domain" description="Glutamine amidotransferase type-2" evidence="4">
    <location>
        <begin position="2"/>
        <end position="169"/>
    </location>
</feature>
<accession>A0A3G5AAZ4</accession>
<dbReference type="InterPro" id="IPR029055">
    <property type="entry name" value="Ntn_hydrolases_N"/>
</dbReference>
<keyword evidence="3" id="KW-0067">ATP-binding</keyword>
<dbReference type="EMBL" id="MK072403">
    <property type="protein sequence ID" value="AYV84292.1"/>
    <property type="molecule type" value="Genomic_DNA"/>
</dbReference>
<gene>
    <name evidence="5" type="ORF">Hyperionvirus21_26</name>
</gene>
<dbReference type="SUPFAM" id="SSF52402">
    <property type="entry name" value="Adenine nucleotide alpha hydrolases-like"/>
    <property type="match status" value="1"/>
</dbReference>
<name>A0A3G5AAZ4_9VIRU</name>
<evidence type="ECO:0000256" key="3">
    <source>
        <dbReference type="ARBA" id="ARBA00022840"/>
    </source>
</evidence>
<sequence length="451" mass="52107">MCSFLVTNSDIINLLHVMFFLKFRGPDNTNQLTYEGFHFVHNLLQITGEPTLQPFADETLHIICLYNGEIYNYKDFGDYKSDGLCLIDLYKKFGTDFIKQLDGEFAIVLFDFPRNQIIMSSDVFATKPIWYSINNDKIAISSYESGLIRLGYHQNVKIPANTTYILNISNLTLIETKTVYDFDLIQHKDNFNDWVTAFDEAIKKRAMNMKYPIFLCLSSGYDSGCIAASLNKQKIPYNTYTILATENRSIVEQRIKLNKVDFNVLDMTQTQFIANQKLLKENCEEFTYIGAYNGNFPIQMTDDQAATGLFYICSLAKKKNIRIFLSGHGADEIYCDYGFQGHKFVVNSCFGGKYPDNLSDIFPSKNINHWKNFYDGSMKCYMAKEEHVSGSQGIEGRYPYLDKKLVQEFLWLTPELKNSYYKAPLDYYLKSHSYPYEDGIKRGFEAGRNLK</sequence>
<reference evidence="5" key="1">
    <citation type="submission" date="2018-10" db="EMBL/GenBank/DDBJ databases">
        <title>Hidden diversity of soil giant viruses.</title>
        <authorList>
            <person name="Schulz F."/>
            <person name="Alteio L."/>
            <person name="Goudeau D."/>
            <person name="Ryan E.M."/>
            <person name="Malmstrom R.R."/>
            <person name="Blanchard J."/>
            <person name="Woyke T."/>
        </authorList>
    </citation>
    <scope>NUCLEOTIDE SEQUENCE</scope>
    <source>
        <strain evidence="5">HYV1</strain>
    </source>
</reference>
<dbReference type="InterPro" id="IPR014729">
    <property type="entry name" value="Rossmann-like_a/b/a_fold"/>
</dbReference>
<organism evidence="5">
    <name type="scientific">Hyperionvirus sp</name>
    <dbReference type="NCBI Taxonomy" id="2487770"/>
    <lineage>
        <taxon>Viruses</taxon>
        <taxon>Varidnaviria</taxon>
        <taxon>Bamfordvirae</taxon>
        <taxon>Nucleocytoviricota</taxon>
        <taxon>Megaviricetes</taxon>
        <taxon>Imitervirales</taxon>
        <taxon>Mimiviridae</taxon>
        <taxon>Klosneuvirinae</taxon>
    </lineage>
</organism>
<dbReference type="GO" id="GO:0004066">
    <property type="term" value="F:asparagine synthase (glutamine-hydrolyzing) activity"/>
    <property type="evidence" value="ECO:0007669"/>
    <property type="project" value="InterPro"/>
</dbReference>
<dbReference type="GO" id="GO:0005524">
    <property type="term" value="F:ATP binding"/>
    <property type="evidence" value="ECO:0007669"/>
    <property type="project" value="UniProtKB-KW"/>
</dbReference>
<dbReference type="PANTHER" id="PTHR11772">
    <property type="entry name" value="ASPARAGINE SYNTHETASE"/>
    <property type="match status" value="1"/>
</dbReference>
<dbReference type="SUPFAM" id="SSF56235">
    <property type="entry name" value="N-terminal nucleophile aminohydrolases (Ntn hydrolases)"/>
    <property type="match status" value="1"/>
</dbReference>
<keyword evidence="2" id="KW-0547">Nucleotide-binding</keyword>
<dbReference type="Pfam" id="PF00733">
    <property type="entry name" value="Asn_synthase"/>
    <property type="match status" value="1"/>
</dbReference>
<dbReference type="InterPro" id="IPR001962">
    <property type="entry name" value="Asn_synthase"/>
</dbReference>
<evidence type="ECO:0000256" key="2">
    <source>
        <dbReference type="ARBA" id="ARBA00022741"/>
    </source>
</evidence>
<dbReference type="InterPro" id="IPR017932">
    <property type="entry name" value="GATase_2_dom"/>
</dbReference>
<evidence type="ECO:0000259" key="4">
    <source>
        <dbReference type="PROSITE" id="PS51278"/>
    </source>
</evidence>